<feature type="compositionally biased region" description="Basic and acidic residues" evidence="1">
    <location>
        <begin position="113"/>
        <end position="126"/>
    </location>
</feature>
<feature type="region of interest" description="Disordered" evidence="1">
    <location>
        <begin position="81"/>
        <end position="126"/>
    </location>
</feature>
<name>A0AAD9CIZ8_DISEL</name>
<proteinExistence type="predicted"/>
<dbReference type="Proteomes" id="UP001228049">
    <property type="component" value="Unassembled WGS sequence"/>
</dbReference>
<reference evidence="2" key="1">
    <citation type="submission" date="2023-04" db="EMBL/GenBank/DDBJ databases">
        <title>Chromosome-level genome of Chaenocephalus aceratus.</title>
        <authorList>
            <person name="Park H."/>
        </authorList>
    </citation>
    <scope>NUCLEOTIDE SEQUENCE</scope>
    <source>
        <strain evidence="2">DE</strain>
        <tissue evidence="2">Muscle</tissue>
    </source>
</reference>
<protein>
    <submittedName>
        <fullName evidence="2">Uncharacterized protein</fullName>
    </submittedName>
</protein>
<organism evidence="2 3">
    <name type="scientific">Dissostichus eleginoides</name>
    <name type="common">Patagonian toothfish</name>
    <name type="synonym">Dissostichus amissus</name>
    <dbReference type="NCBI Taxonomy" id="100907"/>
    <lineage>
        <taxon>Eukaryota</taxon>
        <taxon>Metazoa</taxon>
        <taxon>Chordata</taxon>
        <taxon>Craniata</taxon>
        <taxon>Vertebrata</taxon>
        <taxon>Euteleostomi</taxon>
        <taxon>Actinopterygii</taxon>
        <taxon>Neopterygii</taxon>
        <taxon>Teleostei</taxon>
        <taxon>Neoteleostei</taxon>
        <taxon>Acanthomorphata</taxon>
        <taxon>Eupercaria</taxon>
        <taxon>Perciformes</taxon>
        <taxon>Notothenioidei</taxon>
        <taxon>Nototheniidae</taxon>
        <taxon>Dissostichus</taxon>
    </lineage>
</organism>
<evidence type="ECO:0000256" key="1">
    <source>
        <dbReference type="SAM" id="MobiDB-lite"/>
    </source>
</evidence>
<comment type="caution">
    <text evidence="2">The sequence shown here is derived from an EMBL/GenBank/DDBJ whole genome shotgun (WGS) entry which is preliminary data.</text>
</comment>
<gene>
    <name evidence="2" type="ORF">KUDE01_004893</name>
</gene>
<evidence type="ECO:0000313" key="3">
    <source>
        <dbReference type="Proteomes" id="UP001228049"/>
    </source>
</evidence>
<evidence type="ECO:0000313" key="2">
    <source>
        <dbReference type="EMBL" id="KAK1901928.1"/>
    </source>
</evidence>
<feature type="compositionally biased region" description="Low complexity" evidence="1">
    <location>
        <begin position="81"/>
        <end position="94"/>
    </location>
</feature>
<keyword evidence="3" id="KW-1185">Reference proteome</keyword>
<sequence>MTREATATGTIPTGNTVAATARLTRCTAGHAVQRTRWKPVVGDNAAAAPPTDATVSPQITARPTALPTALHTAHLIALHTAHPADTGLPTTLGTTPPPDANTIPQTLTAATPPRRDRGASTRSPTE</sequence>
<accession>A0AAD9CIZ8</accession>
<dbReference type="EMBL" id="JASDAP010000006">
    <property type="protein sequence ID" value="KAK1901928.1"/>
    <property type="molecule type" value="Genomic_DNA"/>
</dbReference>
<dbReference type="AlphaFoldDB" id="A0AAD9CIZ8"/>